<evidence type="ECO:0008006" key="4">
    <source>
        <dbReference type="Google" id="ProtNLM"/>
    </source>
</evidence>
<dbReference type="EMBL" id="BLYL01000001">
    <property type="protein sequence ID" value="GFO93367.1"/>
    <property type="molecule type" value="Genomic_DNA"/>
</dbReference>
<sequence length="280" mass="31860">MVKIMKKMVLIEIKHCIDRAEYKVVFIALMILNIASYILCVKNDIGKSYQFIRSANENFVLQGTEAAYIPYIMYLLLPVYATIIASLSLIREEKSNSSILLIQRIGKKKYLAGKLFGILIVTFLTITIPMLINLLLCHLTYPIHGYDSAWGEPDYAIGLVSYNADNFLDMVRLQHPTLYNLIYIFNYGIFGSGLAILAYALSYYNKMKVLYFAKIPGALFIFYIVFNLIVSVFGLNEFSIQGYIMPNVHGNIIGEIVLILLIFGLSIGIIQRKIKNYEVI</sequence>
<name>A0AAI9K1K6_9FIRM</name>
<dbReference type="AlphaFoldDB" id="A0AAI9K1K6"/>
<feature type="transmembrane region" description="Helical" evidence="1">
    <location>
        <begin position="111"/>
        <end position="132"/>
    </location>
</feature>
<feature type="transmembrane region" description="Helical" evidence="1">
    <location>
        <begin position="68"/>
        <end position="90"/>
    </location>
</feature>
<dbReference type="Proteomes" id="UP000660047">
    <property type="component" value="Unassembled WGS sequence"/>
</dbReference>
<proteinExistence type="predicted"/>
<comment type="caution">
    <text evidence="2">The sequence shown here is derived from an EMBL/GenBank/DDBJ whole genome shotgun (WGS) entry which is preliminary data.</text>
</comment>
<feature type="transmembrane region" description="Helical" evidence="1">
    <location>
        <begin position="181"/>
        <end position="204"/>
    </location>
</feature>
<accession>A0AAI9K1K6</accession>
<organism evidence="2 3">
    <name type="scientific">Coprococcus eutactus</name>
    <dbReference type="NCBI Taxonomy" id="33043"/>
    <lineage>
        <taxon>Bacteria</taxon>
        <taxon>Bacillati</taxon>
        <taxon>Bacillota</taxon>
        <taxon>Clostridia</taxon>
        <taxon>Lachnospirales</taxon>
        <taxon>Lachnospiraceae</taxon>
        <taxon>Coprococcus</taxon>
    </lineage>
</organism>
<reference evidence="2" key="1">
    <citation type="submission" date="2020-06" db="EMBL/GenBank/DDBJ databases">
        <title>Characterization of fructooligosaccharide metabolism and fructooligosaccharide-degrading enzymes in human commensal butyrate producers.</title>
        <authorList>
            <person name="Tanno H."/>
            <person name="Fujii T."/>
            <person name="Hirano K."/>
            <person name="Maeno S."/>
            <person name="Tonozuka T."/>
            <person name="Sakamoto M."/>
            <person name="Ohkuma M."/>
            <person name="Tochio T."/>
            <person name="Endo A."/>
        </authorList>
    </citation>
    <scope>NUCLEOTIDE SEQUENCE</scope>
    <source>
        <strain evidence="2">JCM 31265</strain>
    </source>
</reference>
<keyword evidence="1" id="KW-0812">Transmembrane</keyword>
<protein>
    <recommendedName>
        <fullName evidence="4">ABC-2 family transporter protein</fullName>
    </recommendedName>
</protein>
<dbReference type="RefSeq" id="WP_347007914.1">
    <property type="nucleotide sequence ID" value="NZ_JBDMSF010000003.1"/>
</dbReference>
<evidence type="ECO:0000256" key="1">
    <source>
        <dbReference type="SAM" id="Phobius"/>
    </source>
</evidence>
<gene>
    <name evidence="2" type="ORF">COEU31_04130</name>
</gene>
<keyword evidence="1" id="KW-1133">Transmembrane helix</keyword>
<feature type="transmembrane region" description="Helical" evidence="1">
    <location>
        <begin position="20"/>
        <end position="39"/>
    </location>
</feature>
<dbReference type="GO" id="GO:0140359">
    <property type="term" value="F:ABC-type transporter activity"/>
    <property type="evidence" value="ECO:0007669"/>
    <property type="project" value="InterPro"/>
</dbReference>
<evidence type="ECO:0000313" key="2">
    <source>
        <dbReference type="EMBL" id="GFO93367.1"/>
    </source>
</evidence>
<feature type="transmembrane region" description="Helical" evidence="1">
    <location>
        <begin position="211"/>
        <end position="232"/>
    </location>
</feature>
<evidence type="ECO:0000313" key="3">
    <source>
        <dbReference type="Proteomes" id="UP000660047"/>
    </source>
</evidence>
<feature type="transmembrane region" description="Helical" evidence="1">
    <location>
        <begin position="252"/>
        <end position="270"/>
    </location>
</feature>
<keyword evidence="1" id="KW-0472">Membrane</keyword>
<dbReference type="GO" id="GO:0005886">
    <property type="term" value="C:plasma membrane"/>
    <property type="evidence" value="ECO:0007669"/>
    <property type="project" value="UniProtKB-SubCell"/>
</dbReference>